<evidence type="ECO:0000256" key="2">
    <source>
        <dbReference type="SAM" id="Phobius"/>
    </source>
</evidence>
<keyword evidence="2" id="KW-1133">Transmembrane helix</keyword>
<gene>
    <name evidence="3" type="ORF">ABN611_06185</name>
</gene>
<accession>A0AAU7TH47</accession>
<proteinExistence type="predicted"/>
<feature type="transmembrane region" description="Helical" evidence="2">
    <location>
        <begin position="91"/>
        <end position="115"/>
    </location>
</feature>
<dbReference type="RefSeq" id="WP_350278816.1">
    <property type="nucleotide sequence ID" value="NZ_CP158165.1"/>
</dbReference>
<dbReference type="EMBL" id="CP158165">
    <property type="protein sequence ID" value="XBV26009.1"/>
    <property type="molecule type" value="Genomic_DNA"/>
</dbReference>
<organism evidence="3">
    <name type="scientific">Kribbella sp. HUAS MG21</name>
    <dbReference type="NCBI Taxonomy" id="3160966"/>
    <lineage>
        <taxon>Bacteria</taxon>
        <taxon>Bacillati</taxon>
        <taxon>Actinomycetota</taxon>
        <taxon>Actinomycetes</taxon>
        <taxon>Propionibacteriales</taxon>
        <taxon>Kribbellaceae</taxon>
        <taxon>Kribbella</taxon>
    </lineage>
</organism>
<sequence>MTQPNADAGQGQPPAGPPIAPGPQAYGPPQNYSPRPPTATNHRERRGIKAVAAGAILFALAFAVLVLPYGLFILGGGGDTEAFADLQRGFAIASAVIAVLALAVLVSGTVTILTARRRSHP</sequence>
<evidence type="ECO:0000313" key="3">
    <source>
        <dbReference type="EMBL" id="XBV26009.1"/>
    </source>
</evidence>
<name>A0AAU7TH47_9ACTN</name>
<dbReference type="AlphaFoldDB" id="A0AAU7TH47"/>
<feature type="transmembrane region" description="Helical" evidence="2">
    <location>
        <begin position="50"/>
        <end position="71"/>
    </location>
</feature>
<feature type="region of interest" description="Disordered" evidence="1">
    <location>
        <begin position="1"/>
        <end position="45"/>
    </location>
</feature>
<feature type="compositionally biased region" description="Low complexity" evidence="1">
    <location>
        <begin position="1"/>
        <end position="13"/>
    </location>
</feature>
<keyword evidence="2" id="KW-0812">Transmembrane</keyword>
<reference evidence="3" key="1">
    <citation type="submission" date="2024-06" db="EMBL/GenBank/DDBJ databases">
        <title>Kribbella sp. strain HUAS MG21 genome sequences.</title>
        <authorList>
            <person name="Mo P."/>
        </authorList>
    </citation>
    <scope>NUCLEOTIDE SEQUENCE</scope>
    <source>
        <strain evidence="3">HUAS MG21</strain>
    </source>
</reference>
<evidence type="ECO:0000256" key="1">
    <source>
        <dbReference type="SAM" id="MobiDB-lite"/>
    </source>
</evidence>
<keyword evidence="2" id="KW-0472">Membrane</keyword>
<protein>
    <submittedName>
        <fullName evidence="3">Uncharacterized protein</fullName>
    </submittedName>
</protein>